<proteinExistence type="predicted"/>
<dbReference type="FunFam" id="1.10.150.60:FF:000021">
    <property type="entry name" value="Chromatin structure-remodeling complex subunit rsc9"/>
    <property type="match status" value="1"/>
</dbReference>
<dbReference type="AlphaFoldDB" id="A0A4U7ASE9"/>
<dbReference type="EMBL" id="PTQR01000128">
    <property type="protein sequence ID" value="TKX18464.1"/>
    <property type="molecule type" value="Genomic_DNA"/>
</dbReference>
<dbReference type="PANTHER" id="PTHR22970:SF14">
    <property type="entry name" value="AT-RICH INTERACTIVE DOMAIN-CONTAINING PROTEIN 2"/>
    <property type="match status" value="1"/>
</dbReference>
<dbReference type="GO" id="GO:0006355">
    <property type="term" value="P:regulation of DNA-templated transcription"/>
    <property type="evidence" value="ECO:0007669"/>
    <property type="project" value="InterPro"/>
</dbReference>
<feature type="compositionally biased region" description="Basic and acidic residues" evidence="5">
    <location>
        <begin position="167"/>
        <end position="176"/>
    </location>
</feature>
<accession>A0A4U7ASE9</accession>
<dbReference type="InterPro" id="IPR052406">
    <property type="entry name" value="Chromatin_Remodeling_Comp"/>
</dbReference>
<feature type="region of interest" description="Disordered" evidence="5">
    <location>
        <begin position="816"/>
        <end position="839"/>
    </location>
</feature>
<evidence type="ECO:0000256" key="4">
    <source>
        <dbReference type="ARBA" id="ARBA00023242"/>
    </source>
</evidence>
<dbReference type="InterPro" id="IPR003150">
    <property type="entry name" value="DNA-bd_RFX"/>
</dbReference>
<reference evidence="8 9" key="1">
    <citation type="submission" date="2018-02" db="EMBL/GenBank/DDBJ databases">
        <title>Draft genome sequences of Elsinoe sp., causing black scab on jojoba.</title>
        <authorList>
            <person name="Stodart B."/>
            <person name="Jeffress S."/>
            <person name="Ash G."/>
            <person name="Arun Chinnappa K."/>
        </authorList>
    </citation>
    <scope>NUCLEOTIDE SEQUENCE [LARGE SCALE GENOMIC DNA]</scope>
    <source>
        <strain evidence="8 9">Hillstone_2</strain>
    </source>
</reference>
<feature type="compositionally biased region" description="Basic and acidic residues" evidence="5">
    <location>
        <begin position="816"/>
        <end position="834"/>
    </location>
</feature>
<dbReference type="GO" id="GO:0006325">
    <property type="term" value="P:chromatin organization"/>
    <property type="evidence" value="ECO:0007669"/>
    <property type="project" value="UniProtKB-KW"/>
</dbReference>
<evidence type="ECO:0000256" key="3">
    <source>
        <dbReference type="ARBA" id="ARBA00023163"/>
    </source>
</evidence>
<evidence type="ECO:0000256" key="5">
    <source>
        <dbReference type="SAM" id="MobiDB-lite"/>
    </source>
</evidence>
<dbReference type="SUPFAM" id="SSF48371">
    <property type="entry name" value="ARM repeat"/>
    <property type="match status" value="1"/>
</dbReference>
<dbReference type="Proteomes" id="UP000308133">
    <property type="component" value="Unassembled WGS sequence"/>
</dbReference>
<sequence>MPPKGVKLARFDRESSIEHTPEYDEFIEKLEEYHKNRGTTFEAEPKVGSRHLNLLTIYKRIIDEGGYDLVSDTKQRPLMWRKLAEEFIGKGPHIAAQAFQVKSAYYKNLAAFEISDHWKEDPPPPEILEELTAKGGNIRGRTLENFERRGNRETDKLANGEDGESGDESKSPKADEDAAGLRQAPPQRVLFQPDINSSRQSRSATAQNASPSPGLNALNGMSHPNLYGTNTTLANYEPRPQPALTLKPVTTPANNPEHYSLKRKQLEDAAVPPFIKRFKGVLLPGTGFIGPNIYVRAQLALQSGLPDEERYALHHLVKISHERGDKYRFDQFPSLAEALVNKVLQISGLFYNVDWNIDYSTTAADKNDVLDGIQGTPNILSKLETNISFDLNDSVQSAHYYDELSRITEAALIIRNMVMLDENAHYVARLPLMKDYTSVVLTLNHPSLTELQHYALETFEQLSVYCNVDCKDPLYSALLNQIQGDDRGRIILALRTTARLGMRFRENKRLEDVPSHVLQNVCSWLSLEDEEMRSACLDFLYQFSSVGSNVEILLKTVDIRALSSQLTRLLLFEARETPFVPRRQHQQEEEEVAATLVPRLAPELILSLLRFAEPDRSSKWLRMCFEDDPNAEMTQIDLWKSYQGTFLRHNIEHPHLIAGDFIKNVSNTFTGASAQVAGQNKYVIRGIKPRATSIDTHHRELLRCQWHGPKKRDEDQTSSIFAFAQTEECGLFYPDGSSLLQHVLTHHLDVPRKGPTPPAEETLIKKSPLSRLDFDSKVNEDPGRCTWATCKHKVPADVPNKYRWILFGRHIETHIPDQQKAKSHKDVSKEKKNDSTQQWLSTSVDESLRDPCGVPLGAVLCLRNIARGLAKIPEEGKVMEELLGHVQGTVDVAEEDKVVEVELDEDMKKKEGDEEEQVVVQRPDANSKKANLIRGVFGSVKDRLFFVMGHNYVLKEHVGDVLRMMGKAGAC</sequence>
<dbReference type="PANTHER" id="PTHR22970">
    <property type="entry name" value="AT-RICH INTERACTIVE DOMAIN-CONTAINING PROTEIN 2"/>
    <property type="match status" value="1"/>
</dbReference>
<feature type="region of interest" description="Disordered" evidence="5">
    <location>
        <begin position="117"/>
        <end position="242"/>
    </location>
</feature>
<evidence type="ECO:0000313" key="9">
    <source>
        <dbReference type="Proteomes" id="UP000308133"/>
    </source>
</evidence>
<dbReference type="InterPro" id="IPR001606">
    <property type="entry name" value="ARID_dom"/>
</dbReference>
<dbReference type="InterPro" id="IPR036431">
    <property type="entry name" value="ARID_dom_sf"/>
</dbReference>
<evidence type="ECO:0000256" key="2">
    <source>
        <dbReference type="ARBA" id="ARBA00023015"/>
    </source>
</evidence>
<organism evidence="8 9">
    <name type="scientific">Elsinoe australis</name>
    <dbReference type="NCBI Taxonomy" id="40998"/>
    <lineage>
        <taxon>Eukaryota</taxon>
        <taxon>Fungi</taxon>
        <taxon>Dikarya</taxon>
        <taxon>Ascomycota</taxon>
        <taxon>Pezizomycotina</taxon>
        <taxon>Dothideomycetes</taxon>
        <taxon>Dothideomycetidae</taxon>
        <taxon>Myriangiales</taxon>
        <taxon>Elsinoaceae</taxon>
        <taxon>Elsinoe</taxon>
    </lineage>
</organism>
<keyword evidence="4" id="KW-0539">Nucleus</keyword>
<keyword evidence="1" id="KW-0156">Chromatin regulator</keyword>
<dbReference type="InterPro" id="IPR016024">
    <property type="entry name" value="ARM-type_fold"/>
</dbReference>
<dbReference type="SMART" id="SM01014">
    <property type="entry name" value="ARID"/>
    <property type="match status" value="1"/>
</dbReference>
<dbReference type="Pfam" id="PF01388">
    <property type="entry name" value="ARID"/>
    <property type="match status" value="1"/>
</dbReference>
<dbReference type="PROSITE" id="PS51526">
    <property type="entry name" value="RFX_DBD"/>
    <property type="match status" value="1"/>
</dbReference>
<evidence type="ECO:0000256" key="1">
    <source>
        <dbReference type="ARBA" id="ARBA00022853"/>
    </source>
</evidence>
<evidence type="ECO:0000259" key="7">
    <source>
        <dbReference type="PROSITE" id="PS51526"/>
    </source>
</evidence>
<dbReference type="PROSITE" id="PS51011">
    <property type="entry name" value="ARID"/>
    <property type="match status" value="1"/>
</dbReference>
<dbReference type="SMART" id="SM00501">
    <property type="entry name" value="BRIGHT"/>
    <property type="match status" value="1"/>
</dbReference>
<evidence type="ECO:0000259" key="6">
    <source>
        <dbReference type="PROSITE" id="PS51011"/>
    </source>
</evidence>
<dbReference type="Gene3D" id="1.10.150.60">
    <property type="entry name" value="ARID DNA-binding domain"/>
    <property type="match status" value="1"/>
</dbReference>
<feature type="compositionally biased region" description="Polar residues" evidence="5">
    <location>
        <begin position="194"/>
        <end position="213"/>
    </location>
</feature>
<keyword evidence="3" id="KW-0804">Transcription</keyword>
<comment type="caution">
    <text evidence="8">The sequence shown here is derived from an EMBL/GenBank/DDBJ whole genome shotgun (WGS) entry which is preliminary data.</text>
</comment>
<keyword evidence="2" id="KW-0805">Transcription regulation</keyword>
<feature type="domain" description="RFX-type winged-helix" evidence="7">
    <location>
        <begin position="617"/>
        <end position="691"/>
    </location>
</feature>
<dbReference type="GO" id="GO:0003677">
    <property type="term" value="F:DNA binding"/>
    <property type="evidence" value="ECO:0007669"/>
    <property type="project" value="InterPro"/>
</dbReference>
<evidence type="ECO:0000313" key="8">
    <source>
        <dbReference type="EMBL" id="TKX18464.1"/>
    </source>
</evidence>
<protein>
    <submittedName>
        <fullName evidence="8">ARID/BRIGHT DNA binding domain-containing protein</fullName>
    </submittedName>
</protein>
<gene>
    <name evidence="8" type="ORF">C1H76_9253</name>
</gene>
<feature type="compositionally biased region" description="Basic and acidic residues" evidence="5">
    <location>
        <begin position="141"/>
        <end position="159"/>
    </location>
</feature>
<feature type="domain" description="ARID" evidence="6">
    <location>
        <begin position="20"/>
        <end position="117"/>
    </location>
</feature>
<name>A0A4U7ASE9_9PEZI</name>
<dbReference type="SUPFAM" id="SSF46774">
    <property type="entry name" value="ARID-like"/>
    <property type="match status" value="1"/>
</dbReference>
<dbReference type="GO" id="GO:0016586">
    <property type="term" value="C:RSC-type complex"/>
    <property type="evidence" value="ECO:0007669"/>
    <property type="project" value="TreeGrafter"/>
</dbReference>